<protein>
    <submittedName>
        <fullName evidence="3">Uncharacterized protein</fullName>
    </submittedName>
</protein>
<name>A0AA39HIE8_9BILA</name>
<keyword evidence="4" id="KW-1185">Reference proteome</keyword>
<accession>A0AA39HIE8</accession>
<feature type="coiled-coil region" evidence="1">
    <location>
        <begin position="104"/>
        <end position="149"/>
    </location>
</feature>
<organism evidence="3 4">
    <name type="scientific">Steinernema hermaphroditum</name>
    <dbReference type="NCBI Taxonomy" id="289476"/>
    <lineage>
        <taxon>Eukaryota</taxon>
        <taxon>Metazoa</taxon>
        <taxon>Ecdysozoa</taxon>
        <taxon>Nematoda</taxon>
        <taxon>Chromadorea</taxon>
        <taxon>Rhabditida</taxon>
        <taxon>Tylenchina</taxon>
        <taxon>Panagrolaimomorpha</taxon>
        <taxon>Strongyloidoidea</taxon>
        <taxon>Steinernematidae</taxon>
        <taxon>Steinernema</taxon>
    </lineage>
</organism>
<dbReference type="AlphaFoldDB" id="A0AA39HIE8"/>
<evidence type="ECO:0000256" key="1">
    <source>
        <dbReference type="SAM" id="Coils"/>
    </source>
</evidence>
<proteinExistence type="predicted"/>
<sequence>MKFSFCVRPSFADQEPFPKKSIPDEQPVPMTGVSPHRRDLSGAYLRKHQIYMENEKERLRVRQEKLLEISREGYKKPVERCQLVLTRKDKTRRRVRCSEAYIRREEIYAENEKLRRKMKEEKKEELKSTEEIESEVKEQIRAASELRTRVNDNAKNYYMLCYVD</sequence>
<evidence type="ECO:0000313" key="4">
    <source>
        <dbReference type="Proteomes" id="UP001175271"/>
    </source>
</evidence>
<dbReference type="Proteomes" id="UP001175271">
    <property type="component" value="Unassembled WGS sequence"/>
</dbReference>
<evidence type="ECO:0000256" key="2">
    <source>
        <dbReference type="SAM" id="MobiDB-lite"/>
    </source>
</evidence>
<keyword evidence="1" id="KW-0175">Coiled coil</keyword>
<comment type="caution">
    <text evidence="3">The sequence shown here is derived from an EMBL/GenBank/DDBJ whole genome shotgun (WGS) entry which is preliminary data.</text>
</comment>
<gene>
    <name evidence="3" type="ORF">QR680_018586</name>
</gene>
<evidence type="ECO:0000313" key="3">
    <source>
        <dbReference type="EMBL" id="KAK0406462.1"/>
    </source>
</evidence>
<reference evidence="3" key="1">
    <citation type="submission" date="2023-06" db="EMBL/GenBank/DDBJ databases">
        <title>Genomic analysis of the entomopathogenic nematode Steinernema hermaphroditum.</title>
        <authorList>
            <person name="Schwarz E.M."/>
            <person name="Heppert J.K."/>
            <person name="Baniya A."/>
            <person name="Schwartz H.T."/>
            <person name="Tan C.-H."/>
            <person name="Antoshechkin I."/>
            <person name="Sternberg P.W."/>
            <person name="Goodrich-Blair H."/>
            <person name="Dillman A.R."/>
        </authorList>
    </citation>
    <scope>NUCLEOTIDE SEQUENCE</scope>
    <source>
        <strain evidence="3">PS9179</strain>
        <tissue evidence="3">Whole animal</tissue>
    </source>
</reference>
<feature type="region of interest" description="Disordered" evidence="2">
    <location>
        <begin position="12"/>
        <end position="37"/>
    </location>
</feature>
<dbReference type="EMBL" id="JAUCMV010000004">
    <property type="protein sequence ID" value="KAK0406462.1"/>
    <property type="molecule type" value="Genomic_DNA"/>
</dbReference>